<dbReference type="InterPro" id="IPR002539">
    <property type="entry name" value="MaoC-like_dom"/>
</dbReference>
<dbReference type="CDD" id="cd03450">
    <property type="entry name" value="NodN"/>
    <property type="match status" value="1"/>
</dbReference>
<dbReference type="Pfam" id="PF01575">
    <property type="entry name" value="MaoC_dehydratas"/>
    <property type="match status" value="1"/>
</dbReference>
<dbReference type="eggNOG" id="COG2030">
    <property type="taxonomic scope" value="Bacteria"/>
</dbReference>
<dbReference type="EMBL" id="AEUD01000015">
    <property type="protein sequence ID" value="EGD53987.1"/>
    <property type="molecule type" value="Genomic_DNA"/>
</dbReference>
<dbReference type="InterPro" id="IPR039375">
    <property type="entry name" value="NodN-like"/>
</dbReference>
<proteinExistence type="inferred from homology"/>
<dbReference type="Proteomes" id="UP000035065">
    <property type="component" value="Unassembled WGS sequence"/>
</dbReference>
<dbReference type="SUPFAM" id="SSF54637">
    <property type="entry name" value="Thioesterase/thiol ester dehydrase-isomerase"/>
    <property type="match status" value="1"/>
</dbReference>
<reference evidence="3 4" key="1">
    <citation type="journal article" date="2011" name="J. Bacteriol.">
        <title>Draft Genome Sequence of Gordonia neofelifaecis NRRL B-59395, a Cholesterol-Degrading Actinomycete.</title>
        <authorList>
            <person name="Ge F."/>
            <person name="Li W."/>
            <person name="Chen G."/>
            <person name="Liu Y."/>
            <person name="Zhang G."/>
            <person name="Yong B."/>
            <person name="Wang Q."/>
            <person name="Wang N."/>
            <person name="Huang Z."/>
            <person name="Li W."/>
            <person name="Wang J."/>
            <person name="Wu C."/>
            <person name="Xie Q."/>
            <person name="Liu G."/>
        </authorList>
    </citation>
    <scope>NUCLEOTIDE SEQUENCE [LARGE SCALE GENOMIC DNA]</scope>
    <source>
        <strain evidence="3 4">NRRL B-59395</strain>
    </source>
</reference>
<accession>F1YMQ2</accession>
<sequence length="150" mass="16127">MADINSAEDLVAAVGQHLGYSDWYEVTQEKVNLFADATGDHQWIHVDPERAAAGPYGGTIAHGYLTLSLIPVLRQTAWRSENVKMGVNYGANKVRFPAPVPVGSKVRAGFELLEVKAGAAGHRVIEKVTVEIEGGDKPVCIAETVSVLVF</sequence>
<dbReference type="InterPro" id="IPR029069">
    <property type="entry name" value="HotDog_dom_sf"/>
</dbReference>
<protein>
    <submittedName>
        <fullName evidence="3">Enoyl-CoA hydratase</fullName>
    </submittedName>
</protein>
<dbReference type="OrthoDB" id="9801735at2"/>
<dbReference type="RefSeq" id="WP_009680394.1">
    <property type="nucleotide sequence ID" value="NZ_AEUD01000015.1"/>
</dbReference>
<evidence type="ECO:0000313" key="3">
    <source>
        <dbReference type="EMBL" id="EGD53987.1"/>
    </source>
</evidence>
<dbReference type="STRING" id="644548.SCNU_15989"/>
<name>F1YMQ2_9ACTN</name>
<feature type="domain" description="MaoC-like" evidence="2">
    <location>
        <begin position="12"/>
        <end position="129"/>
    </location>
</feature>
<organism evidence="3 4">
    <name type="scientific">Gordonia neofelifaecis NRRL B-59395</name>
    <dbReference type="NCBI Taxonomy" id="644548"/>
    <lineage>
        <taxon>Bacteria</taxon>
        <taxon>Bacillati</taxon>
        <taxon>Actinomycetota</taxon>
        <taxon>Actinomycetes</taxon>
        <taxon>Mycobacteriales</taxon>
        <taxon>Gordoniaceae</taxon>
        <taxon>Gordonia</taxon>
    </lineage>
</organism>
<comment type="similarity">
    <text evidence="1">Belongs to the enoyl-CoA hydratase/isomerase family.</text>
</comment>
<dbReference type="Gene3D" id="3.10.129.10">
    <property type="entry name" value="Hotdog Thioesterase"/>
    <property type="match status" value="1"/>
</dbReference>
<dbReference type="PANTHER" id="PTHR42993">
    <property type="entry name" value="MAOC-LIKE DEHYDRATASE DOMAIN-CONTAINING PROTEIN"/>
    <property type="match status" value="1"/>
</dbReference>
<keyword evidence="4" id="KW-1185">Reference proteome</keyword>
<evidence type="ECO:0000256" key="1">
    <source>
        <dbReference type="ARBA" id="ARBA00005254"/>
    </source>
</evidence>
<comment type="caution">
    <text evidence="3">The sequence shown here is derived from an EMBL/GenBank/DDBJ whole genome shotgun (WGS) entry which is preliminary data.</text>
</comment>
<evidence type="ECO:0000259" key="2">
    <source>
        <dbReference type="Pfam" id="PF01575"/>
    </source>
</evidence>
<dbReference type="PANTHER" id="PTHR42993:SF1">
    <property type="entry name" value="MAOC-LIKE DEHYDRATASE DOMAIN-CONTAINING PROTEIN"/>
    <property type="match status" value="1"/>
</dbReference>
<gene>
    <name evidence="3" type="ORF">SCNU_15989</name>
</gene>
<evidence type="ECO:0000313" key="4">
    <source>
        <dbReference type="Proteomes" id="UP000035065"/>
    </source>
</evidence>
<dbReference type="AlphaFoldDB" id="F1YMQ2"/>